<dbReference type="AlphaFoldDB" id="A0A3Q7GRS2"/>
<keyword evidence="8" id="KW-1185">Reference proteome</keyword>
<dbReference type="Proteomes" id="UP000004994">
    <property type="component" value="Chromosome 6"/>
</dbReference>
<accession>A0A3Q7GRS2</accession>
<protein>
    <recommendedName>
        <fullName evidence="6">ABC-2 type transporter transmembrane domain-containing protein</fullName>
    </recommendedName>
</protein>
<feature type="transmembrane region" description="Helical" evidence="5">
    <location>
        <begin position="179"/>
        <end position="195"/>
    </location>
</feature>
<evidence type="ECO:0000256" key="2">
    <source>
        <dbReference type="ARBA" id="ARBA00022692"/>
    </source>
</evidence>
<evidence type="ECO:0000256" key="3">
    <source>
        <dbReference type="ARBA" id="ARBA00022989"/>
    </source>
</evidence>
<evidence type="ECO:0000256" key="4">
    <source>
        <dbReference type="ARBA" id="ARBA00023136"/>
    </source>
</evidence>
<name>A0A3Q7GRS2_SOLLC</name>
<feature type="domain" description="ABC-2 type transporter transmembrane" evidence="6">
    <location>
        <begin position="103"/>
        <end position="189"/>
    </location>
</feature>
<keyword evidence="4 5" id="KW-0472">Membrane</keyword>
<dbReference type="InParanoid" id="A0A3Q7GRS2"/>
<dbReference type="GO" id="GO:0140359">
    <property type="term" value="F:ABC-type transporter activity"/>
    <property type="evidence" value="ECO:0007669"/>
    <property type="project" value="InterPro"/>
</dbReference>
<evidence type="ECO:0000313" key="8">
    <source>
        <dbReference type="Proteomes" id="UP000004994"/>
    </source>
</evidence>
<sequence length="197" mass="23166">MEYLRQKKVIILRHGCWRSLLQHKKGTSWNRLCRTVQELRVVQEKQSINQGTKCASPRVKRFILPYKVFSVFLHTMHNLPLETALICDHTGEILHTQQSCLMFCLHQISVGRQQDLFNAIGSMYAAVMFLSVRNSSTVQPIISIDRTVFYRKREAGMYSALPSCFWEVIVGYEWTVTKFFCYLFFMYFTLLYFTFSG</sequence>
<comment type="subcellular location">
    <subcellularLocation>
        <location evidence="1">Membrane</location>
        <topology evidence="1">Multi-pass membrane protein</topology>
    </subcellularLocation>
</comment>
<evidence type="ECO:0000313" key="7">
    <source>
        <dbReference type="EnsemblPlants" id="Solyc06g036238.1.1"/>
    </source>
</evidence>
<dbReference type="PANTHER" id="PTHR48040">
    <property type="entry name" value="PLEIOTROPIC DRUG RESISTANCE PROTEIN 1-LIKE ISOFORM X1"/>
    <property type="match status" value="1"/>
</dbReference>
<dbReference type="InterPro" id="IPR013525">
    <property type="entry name" value="ABC2_TM"/>
</dbReference>
<dbReference type="Gramene" id="Solyc06g036238.1.1">
    <property type="protein sequence ID" value="Solyc06g036238.1.1"/>
    <property type="gene ID" value="Solyc06g036238.1"/>
</dbReference>
<dbReference type="PANTHER" id="PTHR48040:SF20">
    <property type="entry name" value="PLEIOTROPIC DRUG RESISTANCE PROTEIN 1"/>
    <property type="match status" value="1"/>
</dbReference>
<evidence type="ECO:0000256" key="5">
    <source>
        <dbReference type="SAM" id="Phobius"/>
    </source>
</evidence>
<dbReference type="Pfam" id="PF01061">
    <property type="entry name" value="ABC2_membrane"/>
    <property type="match status" value="1"/>
</dbReference>
<proteinExistence type="predicted"/>
<organism evidence="7">
    <name type="scientific">Solanum lycopersicum</name>
    <name type="common">Tomato</name>
    <name type="synonym">Lycopersicon esculentum</name>
    <dbReference type="NCBI Taxonomy" id="4081"/>
    <lineage>
        <taxon>Eukaryota</taxon>
        <taxon>Viridiplantae</taxon>
        <taxon>Streptophyta</taxon>
        <taxon>Embryophyta</taxon>
        <taxon>Tracheophyta</taxon>
        <taxon>Spermatophyta</taxon>
        <taxon>Magnoliopsida</taxon>
        <taxon>eudicotyledons</taxon>
        <taxon>Gunneridae</taxon>
        <taxon>Pentapetalae</taxon>
        <taxon>asterids</taxon>
        <taxon>lamiids</taxon>
        <taxon>Solanales</taxon>
        <taxon>Solanaceae</taxon>
        <taxon>Solanoideae</taxon>
        <taxon>Solaneae</taxon>
        <taxon>Solanum</taxon>
        <taxon>Solanum subgen. Lycopersicon</taxon>
    </lineage>
</organism>
<dbReference type="GO" id="GO:0016020">
    <property type="term" value="C:membrane"/>
    <property type="evidence" value="ECO:0007669"/>
    <property type="project" value="UniProtKB-SubCell"/>
</dbReference>
<reference evidence="7" key="2">
    <citation type="submission" date="2019-01" db="UniProtKB">
        <authorList>
            <consortium name="EnsemblPlants"/>
        </authorList>
    </citation>
    <scope>IDENTIFICATION</scope>
    <source>
        <strain evidence="7">cv. Heinz 1706</strain>
    </source>
</reference>
<dbReference type="STRING" id="4081.A0A3Q7GRS2"/>
<evidence type="ECO:0000259" key="6">
    <source>
        <dbReference type="Pfam" id="PF01061"/>
    </source>
</evidence>
<evidence type="ECO:0000256" key="1">
    <source>
        <dbReference type="ARBA" id="ARBA00004141"/>
    </source>
</evidence>
<keyword evidence="2 5" id="KW-0812">Transmembrane</keyword>
<keyword evidence="3 5" id="KW-1133">Transmembrane helix</keyword>
<dbReference type="EnsemblPlants" id="Solyc06g036238.1.1">
    <property type="protein sequence ID" value="Solyc06g036238.1.1"/>
    <property type="gene ID" value="Solyc06g036238.1"/>
</dbReference>
<reference evidence="7" key="1">
    <citation type="journal article" date="2012" name="Nature">
        <title>The tomato genome sequence provides insights into fleshy fruit evolution.</title>
        <authorList>
            <consortium name="Tomato Genome Consortium"/>
        </authorList>
    </citation>
    <scope>NUCLEOTIDE SEQUENCE [LARGE SCALE GENOMIC DNA]</scope>
    <source>
        <strain evidence="7">cv. Heinz 1706</strain>
    </source>
</reference>